<proteinExistence type="predicted"/>
<evidence type="ECO:0000313" key="1">
    <source>
        <dbReference type="EMBL" id="ACL62542.1"/>
    </source>
</evidence>
<gene>
    <name evidence="1" type="ordered locus">Mnod_8425</name>
</gene>
<dbReference type="OrthoDB" id="8450427at2"/>
<accession>B8IVV2</accession>
<name>B8IVV2_METNO</name>
<organism evidence="1 2">
    <name type="scientific">Methylobacterium nodulans (strain LMG 21967 / CNCM I-2342 / ORS 2060)</name>
    <dbReference type="NCBI Taxonomy" id="460265"/>
    <lineage>
        <taxon>Bacteria</taxon>
        <taxon>Pseudomonadati</taxon>
        <taxon>Pseudomonadota</taxon>
        <taxon>Alphaproteobacteria</taxon>
        <taxon>Hyphomicrobiales</taxon>
        <taxon>Methylobacteriaceae</taxon>
        <taxon>Methylobacterium</taxon>
    </lineage>
</organism>
<dbReference type="KEGG" id="mno:Mnod_8425"/>
<protein>
    <submittedName>
        <fullName evidence="1">Uncharacterized protein</fullName>
    </submittedName>
</protein>
<dbReference type="HOGENOM" id="CLU_1608920_0_0_5"/>
<dbReference type="EMBL" id="CP001350">
    <property type="protein sequence ID" value="ACL62542.1"/>
    <property type="molecule type" value="Genomic_DNA"/>
</dbReference>
<sequence>MSKEPEEAFPLGETARDRDVALARGALGLIPVVGSVIGELVTMTIPNQRAERLETYARHLGERLQALEPDALRKTFENPENVDLFEDGAFQSARALSDERRERIARIVARGLTSDERGRTEAKRILRLLSSVEDDHLIILASLGKKLALEKDFQMTSSMILERCT</sequence>
<keyword evidence="1" id="KW-0614">Plasmid</keyword>
<geneLocation type="plasmid" evidence="1 2">
    <name>pMNOD01</name>
</geneLocation>
<dbReference type="AlphaFoldDB" id="B8IVV2"/>
<keyword evidence="2" id="KW-1185">Reference proteome</keyword>
<dbReference type="RefSeq" id="WP_015934085.1">
    <property type="nucleotide sequence ID" value="NC_011892.1"/>
</dbReference>
<dbReference type="Proteomes" id="UP000008207">
    <property type="component" value="Plasmid pMNOD01"/>
</dbReference>
<reference evidence="2" key="1">
    <citation type="submission" date="2009-01" db="EMBL/GenBank/DDBJ databases">
        <title>Complete sequence of plasmid 1 of Methylobacterium nodulans ORS 2060.</title>
        <authorList>
            <consortium name="US DOE Joint Genome Institute"/>
            <person name="Lucas S."/>
            <person name="Copeland A."/>
            <person name="Lapidus A."/>
            <person name="Glavina del Rio T."/>
            <person name="Dalin E."/>
            <person name="Tice H."/>
            <person name="Bruce D."/>
            <person name="Goodwin L."/>
            <person name="Pitluck S."/>
            <person name="Sims D."/>
            <person name="Brettin T."/>
            <person name="Detter J.C."/>
            <person name="Han C."/>
            <person name="Larimer F."/>
            <person name="Land M."/>
            <person name="Hauser L."/>
            <person name="Kyrpides N."/>
            <person name="Ivanova N."/>
            <person name="Marx C.J."/>
            <person name="Richardson P."/>
        </authorList>
    </citation>
    <scope>NUCLEOTIDE SEQUENCE [LARGE SCALE GENOMIC DNA]</scope>
    <source>
        <strain evidence="2">LMG 21967 / CNCM I-2342 / ORS 2060</strain>
        <plasmid evidence="2">Plasmid pMNOD01</plasmid>
    </source>
</reference>
<evidence type="ECO:0000313" key="2">
    <source>
        <dbReference type="Proteomes" id="UP000008207"/>
    </source>
</evidence>